<dbReference type="Gene3D" id="1.20.1260.20">
    <property type="entry name" value="PPE superfamily"/>
    <property type="match status" value="1"/>
</dbReference>
<gene>
    <name evidence="3" type="ORF">MPRM_28970</name>
</gene>
<dbReference type="EMBL" id="AP022614">
    <property type="protein sequence ID" value="BBZ45616.1"/>
    <property type="molecule type" value="Genomic_DNA"/>
</dbReference>
<dbReference type="InterPro" id="IPR038332">
    <property type="entry name" value="PPE_sf"/>
</dbReference>
<dbReference type="GO" id="GO:0052572">
    <property type="term" value="P:response to host immune response"/>
    <property type="evidence" value="ECO:0007669"/>
    <property type="project" value="TreeGrafter"/>
</dbReference>
<evidence type="ECO:0000259" key="2">
    <source>
        <dbReference type="Pfam" id="PF00823"/>
    </source>
</evidence>
<organism evidence="3 4">
    <name type="scientific">Mycobacterium parmense</name>
    <dbReference type="NCBI Taxonomy" id="185642"/>
    <lineage>
        <taxon>Bacteria</taxon>
        <taxon>Bacillati</taxon>
        <taxon>Actinomycetota</taxon>
        <taxon>Actinomycetes</taxon>
        <taxon>Mycobacteriales</taxon>
        <taxon>Mycobacteriaceae</taxon>
        <taxon>Mycobacterium</taxon>
        <taxon>Mycobacterium simiae complex</taxon>
    </lineage>
</organism>
<evidence type="ECO:0000256" key="1">
    <source>
        <dbReference type="ARBA" id="ARBA00010652"/>
    </source>
</evidence>
<name>A0A7I7YUS0_9MYCO</name>
<evidence type="ECO:0000313" key="3">
    <source>
        <dbReference type="EMBL" id="BBZ45616.1"/>
    </source>
</evidence>
<comment type="similarity">
    <text evidence="1">Belongs to the mycobacterial PPE family.</text>
</comment>
<reference evidence="3 4" key="1">
    <citation type="journal article" date="2019" name="Emerg. Microbes Infect.">
        <title>Comprehensive subspecies identification of 175 nontuberculous mycobacteria species based on 7547 genomic profiles.</title>
        <authorList>
            <person name="Matsumoto Y."/>
            <person name="Kinjo T."/>
            <person name="Motooka D."/>
            <person name="Nabeya D."/>
            <person name="Jung N."/>
            <person name="Uechi K."/>
            <person name="Horii T."/>
            <person name="Iida T."/>
            <person name="Fujita J."/>
            <person name="Nakamura S."/>
        </authorList>
    </citation>
    <scope>NUCLEOTIDE SEQUENCE [LARGE SCALE GENOMIC DNA]</scope>
    <source>
        <strain evidence="3 4">JCM 14742</strain>
    </source>
</reference>
<dbReference type="PANTHER" id="PTHR46766">
    <property type="entry name" value="GLUTAMINE-RICH PROTEIN 2"/>
    <property type="match status" value="1"/>
</dbReference>
<dbReference type="AlphaFoldDB" id="A0A7I7YUS0"/>
<proteinExistence type="inferred from homology"/>
<dbReference type="RefSeq" id="WP_085270634.1">
    <property type="nucleotide sequence ID" value="NZ_AP022614.1"/>
</dbReference>
<dbReference type="SUPFAM" id="SSF140459">
    <property type="entry name" value="PE/PPE dimer-like"/>
    <property type="match status" value="1"/>
</dbReference>
<accession>A0A7I7YUS0</accession>
<protein>
    <recommendedName>
        <fullName evidence="2">PPE domain-containing protein</fullName>
    </recommendedName>
</protein>
<dbReference type="Pfam" id="PF00823">
    <property type="entry name" value="PPE"/>
    <property type="match status" value="1"/>
</dbReference>
<evidence type="ECO:0000313" key="4">
    <source>
        <dbReference type="Proteomes" id="UP000467105"/>
    </source>
</evidence>
<dbReference type="Proteomes" id="UP000467105">
    <property type="component" value="Chromosome"/>
</dbReference>
<sequence>MDSLALPPEVSSALIHTGPGAWPLIEASDAWEELGNGLEASAEGYAAVLSSLTDSWGGTSSDAMTGAVEPYLDWMAVTAQQCMQAASSAQAAAAAFDAARSAMVTPAQVADNRARLAQLLATNWFGNNLAAIAATEDEYAAMWANNTGAMHRYQAASAQAVTLPSFSPPPPIAKSSRLPNVAGVARAAAGPARTVRAAAATPAASPAAAAAPTAVTSAQSAIGDLLTSLLSTPFGFDPKAGWFGLAMAYGNQFIAGGIPINLLSYLAQLSASQSLQSVGADVGSGVSEGEAALGAEASGLGSLGGALGAGVAEVEPAAAMGAAVSVGKLMMPPSVVGLVPAAQVPVQLASSVTPLPVDDMGFPSIPMPPMRMPAAAAASKKARKLEGRDYEGIEYGLELKGTVMHRPPSAG</sequence>
<dbReference type="InterPro" id="IPR000030">
    <property type="entry name" value="PPE_dom"/>
</dbReference>
<dbReference type="OrthoDB" id="4752337at2"/>
<dbReference type="PANTHER" id="PTHR46766:SF1">
    <property type="entry name" value="GLUTAMINE-RICH PROTEIN 2"/>
    <property type="match status" value="1"/>
</dbReference>
<keyword evidence="4" id="KW-1185">Reference proteome</keyword>
<feature type="domain" description="PPE" evidence="2">
    <location>
        <begin position="4"/>
        <end position="162"/>
    </location>
</feature>